<keyword evidence="2" id="KW-0238">DNA-binding</keyword>
<dbReference type="RefSeq" id="WP_135624881.1">
    <property type="nucleotide sequence ID" value="NZ_RQGD01000045.1"/>
</dbReference>
<sequence>MKTKKTNDIRTLLGIQLSETMLSMKALLVRDFEEAGQKLTFEEWMNLLPILEKEGLTQKEYGKILGKDKTTISRMIKAWESNGILKRVKSENDGRALVLSLTDEARLQHELGFPLVRAADKIFKKSMSAKEERELLRLLGQIKQETKHFLVNRG</sequence>
<reference evidence="5" key="1">
    <citation type="journal article" date="2019" name="PLoS Negl. Trop. Dis.">
        <title>Revisiting the worldwide diversity of Leptospira species in the environment.</title>
        <authorList>
            <person name="Vincent A.T."/>
            <person name="Schiettekatte O."/>
            <person name="Bourhy P."/>
            <person name="Veyrier F.J."/>
            <person name="Picardeau M."/>
        </authorList>
    </citation>
    <scope>NUCLEOTIDE SEQUENCE [LARGE SCALE GENOMIC DNA]</scope>
    <source>
        <strain evidence="5">201702476</strain>
    </source>
</reference>
<keyword evidence="1" id="KW-0805">Transcription regulation</keyword>
<dbReference type="SMART" id="SM00347">
    <property type="entry name" value="HTH_MARR"/>
    <property type="match status" value="1"/>
</dbReference>
<keyword evidence="6" id="KW-1185">Reference proteome</keyword>
<dbReference type="SUPFAM" id="SSF46785">
    <property type="entry name" value="Winged helix' DNA-binding domain"/>
    <property type="match status" value="1"/>
</dbReference>
<dbReference type="GO" id="GO:0003700">
    <property type="term" value="F:DNA-binding transcription factor activity"/>
    <property type="evidence" value="ECO:0007669"/>
    <property type="project" value="InterPro"/>
</dbReference>
<dbReference type="PANTHER" id="PTHR33164">
    <property type="entry name" value="TRANSCRIPTIONAL REGULATOR, MARR FAMILY"/>
    <property type="match status" value="1"/>
</dbReference>
<dbReference type="PRINTS" id="PR00598">
    <property type="entry name" value="HTHMARR"/>
</dbReference>
<evidence type="ECO:0000256" key="2">
    <source>
        <dbReference type="ARBA" id="ARBA00023125"/>
    </source>
</evidence>
<dbReference type="Pfam" id="PF22381">
    <property type="entry name" value="Staph_reg_Sar_Rot"/>
    <property type="match status" value="1"/>
</dbReference>
<dbReference type="Gene3D" id="1.10.10.10">
    <property type="entry name" value="Winged helix-like DNA-binding domain superfamily/Winged helix DNA-binding domain"/>
    <property type="match status" value="1"/>
</dbReference>
<dbReference type="EMBL" id="RQGD01000045">
    <property type="protein sequence ID" value="TGL56663.1"/>
    <property type="molecule type" value="Genomic_DNA"/>
</dbReference>
<dbReference type="InterPro" id="IPR036388">
    <property type="entry name" value="WH-like_DNA-bd_sf"/>
</dbReference>
<dbReference type="Proteomes" id="UP000297693">
    <property type="component" value="Unassembled WGS sequence"/>
</dbReference>
<dbReference type="InterPro" id="IPR039422">
    <property type="entry name" value="MarR/SlyA-like"/>
</dbReference>
<name>A0A4R9JUZ2_9LEPT</name>
<dbReference type="PANTHER" id="PTHR33164:SF57">
    <property type="entry name" value="MARR-FAMILY TRANSCRIPTIONAL REGULATOR"/>
    <property type="match status" value="1"/>
</dbReference>
<accession>A0A4R9JUZ2</accession>
<dbReference type="AlphaFoldDB" id="A0A4R9JUZ2"/>
<feature type="domain" description="HTH marR-type" evidence="4">
    <location>
        <begin position="10"/>
        <end position="144"/>
    </location>
</feature>
<dbReference type="GO" id="GO:0006950">
    <property type="term" value="P:response to stress"/>
    <property type="evidence" value="ECO:0007669"/>
    <property type="project" value="TreeGrafter"/>
</dbReference>
<organism evidence="5 6">
    <name type="scientific">Leptospira ognonensis</name>
    <dbReference type="NCBI Taxonomy" id="2484945"/>
    <lineage>
        <taxon>Bacteria</taxon>
        <taxon>Pseudomonadati</taxon>
        <taxon>Spirochaetota</taxon>
        <taxon>Spirochaetia</taxon>
        <taxon>Leptospirales</taxon>
        <taxon>Leptospiraceae</taxon>
        <taxon>Leptospira</taxon>
    </lineage>
</organism>
<evidence type="ECO:0000256" key="3">
    <source>
        <dbReference type="ARBA" id="ARBA00023163"/>
    </source>
</evidence>
<evidence type="ECO:0000259" key="4">
    <source>
        <dbReference type="PROSITE" id="PS50995"/>
    </source>
</evidence>
<evidence type="ECO:0000256" key="1">
    <source>
        <dbReference type="ARBA" id="ARBA00023015"/>
    </source>
</evidence>
<dbReference type="GO" id="GO:0003677">
    <property type="term" value="F:DNA binding"/>
    <property type="evidence" value="ECO:0007669"/>
    <property type="project" value="UniProtKB-KW"/>
</dbReference>
<proteinExistence type="predicted"/>
<dbReference type="OrthoDB" id="330402at2"/>
<keyword evidence="3" id="KW-0804">Transcription</keyword>
<evidence type="ECO:0000313" key="5">
    <source>
        <dbReference type="EMBL" id="TGL56663.1"/>
    </source>
</evidence>
<evidence type="ECO:0000313" key="6">
    <source>
        <dbReference type="Proteomes" id="UP000297693"/>
    </source>
</evidence>
<dbReference type="PROSITE" id="PS50995">
    <property type="entry name" value="HTH_MARR_2"/>
    <property type="match status" value="1"/>
</dbReference>
<dbReference type="InterPro" id="IPR000835">
    <property type="entry name" value="HTH_MarR-typ"/>
</dbReference>
<dbReference type="InterPro" id="IPR055166">
    <property type="entry name" value="Transc_reg_Sar_Rot_HTH"/>
</dbReference>
<comment type="caution">
    <text evidence="5">The sequence shown here is derived from an EMBL/GenBank/DDBJ whole genome shotgun (WGS) entry which is preliminary data.</text>
</comment>
<protein>
    <submittedName>
        <fullName evidence="5">MarR family transcriptional regulator</fullName>
    </submittedName>
</protein>
<gene>
    <name evidence="5" type="ORF">EHQ58_15815</name>
</gene>
<dbReference type="InterPro" id="IPR036390">
    <property type="entry name" value="WH_DNA-bd_sf"/>
</dbReference>